<evidence type="ECO:0000256" key="1">
    <source>
        <dbReference type="SAM" id="MobiDB-lite"/>
    </source>
</evidence>
<proteinExistence type="predicted"/>
<organism evidence="2 3">
    <name type="scientific">Euphydryas editha</name>
    <name type="common">Edith's checkerspot</name>
    <dbReference type="NCBI Taxonomy" id="104508"/>
    <lineage>
        <taxon>Eukaryota</taxon>
        <taxon>Metazoa</taxon>
        <taxon>Ecdysozoa</taxon>
        <taxon>Arthropoda</taxon>
        <taxon>Hexapoda</taxon>
        <taxon>Insecta</taxon>
        <taxon>Pterygota</taxon>
        <taxon>Neoptera</taxon>
        <taxon>Endopterygota</taxon>
        <taxon>Lepidoptera</taxon>
        <taxon>Glossata</taxon>
        <taxon>Ditrysia</taxon>
        <taxon>Papilionoidea</taxon>
        <taxon>Nymphalidae</taxon>
        <taxon>Nymphalinae</taxon>
        <taxon>Euphydryas</taxon>
    </lineage>
</organism>
<dbReference type="EMBL" id="CAKOGL010000008">
    <property type="protein sequence ID" value="CAH2089282.1"/>
    <property type="molecule type" value="Genomic_DNA"/>
</dbReference>
<keyword evidence="3" id="KW-1185">Reference proteome</keyword>
<feature type="compositionally biased region" description="Polar residues" evidence="1">
    <location>
        <begin position="14"/>
        <end position="26"/>
    </location>
</feature>
<evidence type="ECO:0000313" key="2">
    <source>
        <dbReference type="EMBL" id="CAH2089282.1"/>
    </source>
</evidence>
<dbReference type="Proteomes" id="UP001153954">
    <property type="component" value="Unassembled WGS sequence"/>
</dbReference>
<protein>
    <submittedName>
        <fullName evidence="2">Uncharacterized protein</fullName>
    </submittedName>
</protein>
<feature type="compositionally biased region" description="Basic residues" evidence="1">
    <location>
        <begin position="76"/>
        <end position="108"/>
    </location>
</feature>
<gene>
    <name evidence="2" type="ORF">EEDITHA_LOCUS5354</name>
</gene>
<reference evidence="2" key="1">
    <citation type="submission" date="2022-03" db="EMBL/GenBank/DDBJ databases">
        <authorList>
            <person name="Tunstrom K."/>
        </authorList>
    </citation>
    <scope>NUCLEOTIDE SEQUENCE</scope>
</reference>
<comment type="caution">
    <text evidence="2">The sequence shown here is derived from an EMBL/GenBank/DDBJ whole genome shotgun (WGS) entry which is preliminary data.</text>
</comment>
<dbReference type="AlphaFoldDB" id="A0AAU9TTV5"/>
<feature type="compositionally biased region" description="Basic and acidic residues" evidence="1">
    <location>
        <begin position="109"/>
        <end position="118"/>
    </location>
</feature>
<feature type="compositionally biased region" description="Polar residues" evidence="1">
    <location>
        <begin position="34"/>
        <end position="49"/>
    </location>
</feature>
<name>A0AAU9TTV5_EUPED</name>
<sequence>MEDDNKNDDPNEPSTSKKPSQSNNSLEENDSRGDQATNREMSDSDSFSGLSDVEMANPKPVLPKGPILKTNAKNQVKQKKTKRLAGKIKKRERPPVRRPRKPLKRKPKAREERKERDISVSTIFTRLSSSGYQTPGCDRCGHRCCLRR</sequence>
<evidence type="ECO:0000313" key="3">
    <source>
        <dbReference type="Proteomes" id="UP001153954"/>
    </source>
</evidence>
<accession>A0AAU9TTV5</accession>
<feature type="region of interest" description="Disordered" evidence="1">
    <location>
        <begin position="1"/>
        <end position="118"/>
    </location>
</feature>